<feature type="region of interest" description="Disordered" evidence="1">
    <location>
        <begin position="1238"/>
        <end position="1272"/>
    </location>
</feature>
<evidence type="ECO:0000256" key="2">
    <source>
        <dbReference type="SAM" id="Phobius"/>
    </source>
</evidence>
<dbReference type="EMBL" id="CP036272">
    <property type="protein sequence ID" value="QDT60246.1"/>
    <property type="molecule type" value="Genomic_DNA"/>
</dbReference>
<evidence type="ECO:0000313" key="4">
    <source>
        <dbReference type="Proteomes" id="UP000315003"/>
    </source>
</evidence>
<feature type="transmembrane region" description="Helical" evidence="2">
    <location>
        <begin position="43"/>
        <end position="66"/>
    </location>
</feature>
<keyword evidence="2" id="KW-0812">Transmembrane</keyword>
<sequence length="2549" mass="278838">MLRRLKPAGVTHGFPASVQYDDQPAGLTEIVVMQRSPNNPRRGIVLLLVLGMLSLFTVLIISFVVFSSQSAATSASNRVKSETVIPIKMATQTALEQLVSGTSNHRSALYRNSLLEDVYGGSYQMRVGHSRPNPSRPANAPLAARTPGGLLLLPLDEGTGEPQTTLFKVPTNLVPWNEPGAAPAPGASTITPTNRLFFMWEQRPDLDDSFTGRLVTFDEGPLRGSTFRVIRSFGNRNGEPQVPRQGFSGPQTQPNRNDLWPNPAGVPTHPDYADPSLYSQAEYDLAGNFVIDLSERPEETIEIDGIIQQLYLVANNTPNALLFHPGPDGAPGALGVDDNGNGTVDDLGELGRPGSDDYGYRFTLNGAPFRGRGRNASGNNGLVREDGNNIDPAAAIELQFNDRLIGPGSHADVDGLLERAEPNESHDAADFDNLFLAFQPSDHRRELNSQVYDPLRVFDAEKFNRNIGSKIIPSFHRPSVINYLMNAPIYLRGENPNTAPRRNFASIETSPDTSAPALDHERLAVLIQRIRRATMRPLNVTHFASYLPNGPDLDGDGEADDYDPDLDGDGEAYDGAPGFTGSSEHPFLTKTLNLAIPDPTDPDFGNAFSTLVADTYNLATWLVNGPWDIDNDGDGLPDSVWVDLDVANTVAPDGTLIRPIYAFLIEDVDGKIDLNHAGSYAHAVEPAHQDGPYDTSDFSDYRLLRRYNETNYGLVARSLDSFGFGGGLGPAEINFSHLFQDHDPRLSIAAADPYNGPLTLNQLSPRAAFLNDNSFPNVPASSNFGLLRTRYGNLLNTRYGGNPYDYLGKSNTSYPGPDGIYLPASGTGANPLVQTSTLSRIMFPARRGNLVGVTNRTAYGRPMDMHGVVKTRPSVLGDEEITVPSVLVDRPTGTGVTNIGINNVANQPYEFGATQAYGDDKPFTPAEYVDFLRGGPLGGRLSQLLGDAAERNPALKNQLGIDSRSFDVPEIPGHTSFVQLLAARLGETGRVAGEGPALAPAVQQSHLDRMLAVELRKGSKLNLNRAIGNGANDNPGANTIVDESFETDPLLPTSLFYGAPRMRQAQELAFQQLIGINFTNVNANYTPYYVPQANFGTPDFQDDVTDLTLAQPQYKAATGGELLARHLYVLMFTLIVDRDSVDGVLVRNFPYPSANFSDANARNLFVARRLAQWAVNAVDFRDTNAACTRLRFDPNPFDGWDPAVAARNTVWGMEHPELAITEAFAMHDKRVKSNIPELTAGGAVPESPENVDQDADNDGDPRTGTVPDSDMDQFRAPEATAIVEIKNLRTPRAGRLDTATARGGLNQTLLPRDLYDANDRLDLSAVAVDPANPDFNSPVWRLAVSEPIDNDGNKSVRWLYDARRLGGDLEVFLNGREDELNHLRIDSSAGSAIDWLMDDDSDLQDARDLLDEGALHGLDVRNVPYDAANPFPEAVTIADDFQNSNTNGEHRLQLERFVWFTPRATLSPANANLNILTAAQSAMRQNNVYVNQGELTPGGDSTTDGAGRVLLEPGAYAVVAPRASTIMGQTNQSNQANNYQYYPVRQRFEFRNLGGVINGANAFGFDYFNIGTNNPMTPTYVDPSDLTANHRVQNVVPIIAQSLYPHEVGAPAPAGSIVEGWAMSPTPVAERVDMGFNISAPLPGEAYYPVPTNRINLAGVDPDGNPNAGYPLVDGYYDYDAPGADRHPDIPFDHQTGRPLADNAYDVPDDSGNLVSVSWNSVGTHQDARAVFLQRLADPTRPWHHIDNPYLTMDFSPIDLTTMNGEEDVTQLVDRNNDGDTNDPEDHFVDAGRGINGAGNELDTTGGTKYDGNFFAPYVKFDSRRKIPNVDKDRVATQMQCLGSSDPTDINNYQHVEMVKRSWMTTRYNVLRRTADAGTSAYWDREVGSMWDNGAITPAAGGLDTRHAVDLAATMDARNAGFTQSLGFLNREFGIPTALDEQTLSLSGVSGQIIDLSNPAFGRHFVGSPQGVMLTLPHWLDRDFESPLDLINVPAVSRIGMSYSFGPGTRYDDVNTKLRELPVRFGHLLGFEFEFNIERGYDTDTDSSTNTTRYQFYSPQDVRTVDVDGDNQYFTGGRAGFEQIFDYVDVGPVWFDSQRWFDTAKVTARDQSFVAGKPAGVQARYQLAVPLFNRAVATLQPPYNYISKHRTPGKVNLNTMPDYVTKGPGVLNDPTLVNDFLDYGESAENPKLLSPTGQQPLYLSSSPYNNNLDSNLLSAEYRGNSRLFGSGSIFRALNWAGSTPFELDSFIDDNGFERPIYGSPSIIGDHNRYEEAVDTQFGRSFKAFIESRRGYDGTQRVAGATAGAVGLRNPYLDWRYPTQFAGLFSVGRASSSGSVQRFMRTPNAPDPVPGNPNPGVVRRVSEMGLLRPHPDFSNRLITDAVRTAHGDSATTPPLYSLGVGKLPTADGTLNNTSGTKPDLAFAQPRPLAEDLEISMLKTRLFERPQAELHSNFRSLDHNPYYKYKDTARLANLTTHHSNVYLVRMTVGFFVVDPRSNAITTEYVNSTGKPIRSKSTFMIDRSIPVGFAPGKALNSLNTVIYSEVDQ</sequence>
<proteinExistence type="predicted"/>
<keyword evidence="4" id="KW-1185">Reference proteome</keyword>
<keyword evidence="2" id="KW-1133">Transmembrane helix</keyword>
<reference evidence="3 4" key="1">
    <citation type="submission" date="2019-02" db="EMBL/GenBank/DDBJ databases">
        <title>Deep-cultivation of Planctomycetes and their phenomic and genomic characterization uncovers novel biology.</title>
        <authorList>
            <person name="Wiegand S."/>
            <person name="Jogler M."/>
            <person name="Boedeker C."/>
            <person name="Pinto D."/>
            <person name="Vollmers J."/>
            <person name="Rivas-Marin E."/>
            <person name="Kohn T."/>
            <person name="Peeters S.H."/>
            <person name="Heuer A."/>
            <person name="Rast P."/>
            <person name="Oberbeckmann S."/>
            <person name="Bunk B."/>
            <person name="Jeske O."/>
            <person name="Meyerdierks A."/>
            <person name="Storesund J.E."/>
            <person name="Kallscheuer N."/>
            <person name="Luecker S."/>
            <person name="Lage O.M."/>
            <person name="Pohl T."/>
            <person name="Merkel B.J."/>
            <person name="Hornburger P."/>
            <person name="Mueller R.-W."/>
            <person name="Bruemmer F."/>
            <person name="Labrenz M."/>
            <person name="Spormann A.M."/>
            <person name="Op den Camp H."/>
            <person name="Overmann J."/>
            <person name="Amann R."/>
            <person name="Jetten M.S.M."/>
            <person name="Mascher T."/>
            <person name="Medema M.H."/>
            <person name="Devos D.P."/>
            <person name="Kaster A.-K."/>
            <person name="Ovreas L."/>
            <person name="Rohde M."/>
            <person name="Galperin M.Y."/>
            <person name="Jogler C."/>
        </authorList>
    </citation>
    <scope>NUCLEOTIDE SEQUENCE [LARGE SCALE GENOMIC DNA]</scope>
    <source>
        <strain evidence="3 4">SV_7m_r</strain>
    </source>
</reference>
<feature type="compositionally biased region" description="Acidic residues" evidence="1">
    <location>
        <begin position="1249"/>
        <end position="1258"/>
    </location>
</feature>
<protein>
    <submittedName>
        <fullName evidence="3">Uncharacterized protein</fullName>
    </submittedName>
</protein>
<name>A0A517SVU1_9BACT</name>
<evidence type="ECO:0000313" key="3">
    <source>
        <dbReference type="EMBL" id="QDT60246.1"/>
    </source>
</evidence>
<accession>A0A517SVU1</accession>
<feature type="region of interest" description="Disordered" evidence="1">
    <location>
        <begin position="234"/>
        <end position="275"/>
    </location>
</feature>
<evidence type="ECO:0000256" key="1">
    <source>
        <dbReference type="SAM" id="MobiDB-lite"/>
    </source>
</evidence>
<keyword evidence="2" id="KW-0472">Membrane</keyword>
<organism evidence="3 4">
    <name type="scientific">Stieleria bergensis</name>
    <dbReference type="NCBI Taxonomy" id="2528025"/>
    <lineage>
        <taxon>Bacteria</taxon>
        <taxon>Pseudomonadati</taxon>
        <taxon>Planctomycetota</taxon>
        <taxon>Planctomycetia</taxon>
        <taxon>Pirellulales</taxon>
        <taxon>Pirellulaceae</taxon>
        <taxon>Stieleria</taxon>
    </lineage>
</organism>
<dbReference type="Proteomes" id="UP000315003">
    <property type="component" value="Chromosome"/>
</dbReference>
<gene>
    <name evidence="3" type="ORF">SV7mr_27660</name>
</gene>